<accession>A0A383VZZ1</accession>
<dbReference type="InterPro" id="IPR001678">
    <property type="entry name" value="MeTrfase_RsmB-F_NOP2_dom"/>
</dbReference>
<evidence type="ECO:0000256" key="5">
    <source>
        <dbReference type="PROSITE-ProRule" id="PRU01023"/>
    </source>
</evidence>
<keyword evidence="4 5" id="KW-0694">RNA-binding</keyword>
<keyword evidence="1 5" id="KW-0489">Methyltransferase</keyword>
<dbReference type="InterPro" id="IPR015947">
    <property type="entry name" value="PUA-like_sf"/>
</dbReference>
<dbReference type="EMBL" id="FNXT01000989">
    <property type="protein sequence ID" value="SZX70459.1"/>
    <property type="molecule type" value="Genomic_DNA"/>
</dbReference>
<evidence type="ECO:0000256" key="2">
    <source>
        <dbReference type="ARBA" id="ARBA00022679"/>
    </source>
</evidence>
<dbReference type="STRING" id="3088.A0A383VZZ1"/>
<keyword evidence="9" id="KW-1185">Reference proteome</keyword>
<dbReference type="PROSITE" id="PS50890">
    <property type="entry name" value="PUA"/>
    <property type="match status" value="1"/>
</dbReference>
<name>A0A383VZZ1_TETOB</name>
<reference evidence="8 9" key="1">
    <citation type="submission" date="2016-10" db="EMBL/GenBank/DDBJ databases">
        <authorList>
            <person name="Cai Z."/>
        </authorList>
    </citation>
    <scope>NUCLEOTIDE SEQUENCE [LARGE SCALE GENOMIC DNA]</scope>
</reference>
<dbReference type="Gene3D" id="3.40.50.150">
    <property type="entry name" value="Vaccinia Virus protein VP39"/>
    <property type="match status" value="2"/>
</dbReference>
<feature type="compositionally biased region" description="Low complexity" evidence="6">
    <location>
        <begin position="310"/>
        <end position="347"/>
    </location>
</feature>
<dbReference type="GO" id="GO:0008173">
    <property type="term" value="F:RNA methyltransferase activity"/>
    <property type="evidence" value="ECO:0007669"/>
    <property type="project" value="InterPro"/>
</dbReference>
<protein>
    <recommendedName>
        <fullName evidence="7">SAM-dependent MTase RsmB/NOP-type domain-containing protein</fullName>
    </recommendedName>
</protein>
<feature type="region of interest" description="Disordered" evidence="6">
    <location>
        <begin position="302"/>
        <end position="347"/>
    </location>
</feature>
<dbReference type="GO" id="GO:0003723">
    <property type="term" value="F:RNA binding"/>
    <property type="evidence" value="ECO:0007669"/>
    <property type="project" value="UniProtKB-UniRule"/>
</dbReference>
<feature type="binding site" evidence="5">
    <location>
        <position position="260"/>
    </location>
    <ligand>
        <name>S-adenosyl-L-methionine</name>
        <dbReference type="ChEBI" id="CHEBI:59789"/>
    </ligand>
</feature>
<feature type="domain" description="SAM-dependent MTase RsmB/NOP-type" evidence="7">
    <location>
        <begin position="133"/>
        <end position="522"/>
    </location>
</feature>
<gene>
    <name evidence="8" type="ORF">BQ4739_LOCUS10672</name>
</gene>
<feature type="binding site" evidence="5">
    <location>
        <position position="287"/>
    </location>
    <ligand>
        <name>S-adenosyl-L-methionine</name>
        <dbReference type="ChEBI" id="CHEBI:59789"/>
    </ligand>
</feature>
<dbReference type="Pfam" id="PF01189">
    <property type="entry name" value="Methyltr_RsmB-F"/>
    <property type="match status" value="2"/>
</dbReference>
<evidence type="ECO:0000313" key="8">
    <source>
        <dbReference type="EMBL" id="SZX70459.1"/>
    </source>
</evidence>
<keyword evidence="2 5" id="KW-0808">Transferase</keyword>
<comment type="similarity">
    <text evidence="5">Belongs to the class I-like SAM-binding methyltransferase superfamily. RsmB/NOP family.</text>
</comment>
<evidence type="ECO:0000256" key="6">
    <source>
        <dbReference type="SAM" id="MobiDB-lite"/>
    </source>
</evidence>
<dbReference type="InterPro" id="IPR049560">
    <property type="entry name" value="MeTrfase_RsmB-F_NOP2_cat"/>
</dbReference>
<dbReference type="PROSITE" id="PS51686">
    <property type="entry name" value="SAM_MT_RSMB_NOP"/>
    <property type="match status" value="1"/>
</dbReference>
<dbReference type="InterPro" id="IPR029063">
    <property type="entry name" value="SAM-dependent_MTases_sf"/>
</dbReference>
<feature type="active site" description="Nucleophile" evidence="5">
    <location>
        <position position="445"/>
    </location>
</feature>
<dbReference type="PRINTS" id="PR02008">
    <property type="entry name" value="RCMTFAMILY"/>
</dbReference>
<evidence type="ECO:0000256" key="3">
    <source>
        <dbReference type="ARBA" id="ARBA00022691"/>
    </source>
</evidence>
<dbReference type="PANTHER" id="PTHR22807:SF34">
    <property type="entry name" value="TRNA (CYTOSINE(72)-C(5))-METHYLTRANSFERASE NSUN6"/>
    <property type="match status" value="1"/>
</dbReference>
<sequence>MNFNPSIVWDPKVKEYFGHAFGAKKLQRISESLCRPSLKTCLRVNTLNSAPQDVVQQLQQLFPGVQPYVHPVVSSAVIVPGRGELQPDYEQCGGREVVINRLAGEAVLKGAHVFSPGLLAASRGLAAGDAVAVTVALERRPGGWAGVNRGATLTQQLQAQLPGRLQLAVGVGRITEGRRGLFRQQQGLAVEMLSRVYDIPACNGVLRGQVMLQALPCIVAAQVLDPAPGSRVLDMCAAPGGKTSMLAQVMGNSGTLVALDRTAPKVQQVQSLAADWGADCITAMVADATQLYQQQQQQQLSGQPLRAGASSITESSSSSLSSLEGSSRSSSSSSGSSSSSINTTGSSWDSSIDLETLQSRTSSSSSSSSAGSAATLSPEVAAAVTAASFDSVLLDAPCSALGLRPRLLVDWTLPALQKLAAYQRALLHSAVHCLKPGGHLVYCTCTINPGENEEHVRYVLDRWPQMRLVQQPLLLGGPGLVGPGWLTAVEAQLVQRFDPVPGGGSSQEEDTMGFFIAKFKKTGSTTLTT</sequence>
<evidence type="ECO:0000313" key="9">
    <source>
        <dbReference type="Proteomes" id="UP000256970"/>
    </source>
</evidence>
<proteinExistence type="inferred from homology"/>
<keyword evidence="3 5" id="KW-0949">S-adenosyl-L-methionine</keyword>
<organism evidence="8 9">
    <name type="scientific">Tetradesmus obliquus</name>
    <name type="common">Green alga</name>
    <name type="synonym">Acutodesmus obliquus</name>
    <dbReference type="NCBI Taxonomy" id="3088"/>
    <lineage>
        <taxon>Eukaryota</taxon>
        <taxon>Viridiplantae</taxon>
        <taxon>Chlorophyta</taxon>
        <taxon>core chlorophytes</taxon>
        <taxon>Chlorophyceae</taxon>
        <taxon>CS clade</taxon>
        <taxon>Sphaeropleales</taxon>
        <taxon>Scenedesmaceae</taxon>
        <taxon>Tetradesmus</taxon>
    </lineage>
</organism>
<dbReference type="AlphaFoldDB" id="A0A383VZZ1"/>
<evidence type="ECO:0000259" key="7">
    <source>
        <dbReference type="PROSITE" id="PS51686"/>
    </source>
</evidence>
<dbReference type="Proteomes" id="UP000256970">
    <property type="component" value="Unassembled WGS sequence"/>
</dbReference>
<evidence type="ECO:0000256" key="1">
    <source>
        <dbReference type="ARBA" id="ARBA00022603"/>
    </source>
</evidence>
<feature type="binding site" evidence="5">
    <location>
        <position position="395"/>
    </location>
    <ligand>
        <name>S-adenosyl-L-methionine</name>
        <dbReference type="ChEBI" id="CHEBI:59789"/>
    </ligand>
</feature>
<dbReference type="InterPro" id="IPR036974">
    <property type="entry name" value="PUA_sf"/>
</dbReference>
<dbReference type="InterPro" id="IPR023267">
    <property type="entry name" value="RCMT"/>
</dbReference>
<dbReference type="GO" id="GO:0001510">
    <property type="term" value="P:RNA methylation"/>
    <property type="evidence" value="ECO:0007669"/>
    <property type="project" value="InterPro"/>
</dbReference>
<dbReference type="PANTHER" id="PTHR22807">
    <property type="entry name" value="NOP2 YEAST -RELATED NOL1/NOP2/FMU SUN DOMAIN-CONTAINING"/>
    <property type="match status" value="1"/>
</dbReference>
<dbReference type="SUPFAM" id="SSF88697">
    <property type="entry name" value="PUA domain-like"/>
    <property type="match status" value="1"/>
</dbReference>
<dbReference type="SUPFAM" id="SSF53335">
    <property type="entry name" value="S-adenosyl-L-methionine-dependent methyltransferases"/>
    <property type="match status" value="1"/>
</dbReference>
<feature type="binding site" evidence="5">
    <location>
        <begin position="236"/>
        <end position="242"/>
    </location>
    <ligand>
        <name>S-adenosyl-L-methionine</name>
        <dbReference type="ChEBI" id="CHEBI:59789"/>
    </ligand>
</feature>
<evidence type="ECO:0000256" key="4">
    <source>
        <dbReference type="ARBA" id="ARBA00022884"/>
    </source>
</evidence>
<dbReference type="Gene3D" id="2.30.130.10">
    <property type="entry name" value="PUA domain"/>
    <property type="match status" value="1"/>
</dbReference>